<protein>
    <recommendedName>
        <fullName evidence="4">Lipocalin-like domain-containing protein</fullName>
    </recommendedName>
</protein>
<evidence type="ECO:0000313" key="2">
    <source>
        <dbReference type="EMBL" id="MFC4212016.1"/>
    </source>
</evidence>
<accession>A0ABV8PCH5</accession>
<feature type="signal peptide" evidence="1">
    <location>
        <begin position="1"/>
        <end position="21"/>
    </location>
</feature>
<dbReference type="Proteomes" id="UP001595789">
    <property type="component" value="Unassembled WGS sequence"/>
</dbReference>
<feature type="chain" id="PRO_5045966728" description="Lipocalin-like domain-containing protein" evidence="1">
    <location>
        <begin position="22"/>
        <end position="143"/>
    </location>
</feature>
<sequence length="143" mass="15581">MKKLFLLFLLGVVLTSCKKDADKTLTSKNWKIETATVSPAMTFGNKTGTNYIELMGQASCVANMMISFNSDGTFTSGSNGALCDMAPTVGIQTWKRNEDQIILSSNTKFPMVLSGNKLTQVITTEPQGGIIYTVVYVYKAESK</sequence>
<reference evidence="3" key="1">
    <citation type="journal article" date="2019" name="Int. J. Syst. Evol. Microbiol.">
        <title>The Global Catalogue of Microorganisms (GCM) 10K type strain sequencing project: providing services to taxonomists for standard genome sequencing and annotation.</title>
        <authorList>
            <consortium name="The Broad Institute Genomics Platform"/>
            <consortium name="The Broad Institute Genome Sequencing Center for Infectious Disease"/>
            <person name="Wu L."/>
            <person name="Ma J."/>
        </authorList>
    </citation>
    <scope>NUCLEOTIDE SEQUENCE [LARGE SCALE GENOMIC DNA]</scope>
    <source>
        <strain evidence="3">CCM 8691</strain>
    </source>
</reference>
<name>A0ABV8PCH5_9SPHI</name>
<comment type="caution">
    <text evidence="2">The sequence shown here is derived from an EMBL/GenBank/DDBJ whole genome shotgun (WGS) entry which is preliminary data.</text>
</comment>
<keyword evidence="3" id="KW-1185">Reference proteome</keyword>
<evidence type="ECO:0000313" key="3">
    <source>
        <dbReference type="Proteomes" id="UP001595789"/>
    </source>
</evidence>
<dbReference type="PROSITE" id="PS51257">
    <property type="entry name" value="PROKAR_LIPOPROTEIN"/>
    <property type="match status" value="1"/>
</dbReference>
<gene>
    <name evidence="2" type="ORF">ACFOWA_12525</name>
</gene>
<evidence type="ECO:0008006" key="4">
    <source>
        <dbReference type="Google" id="ProtNLM"/>
    </source>
</evidence>
<keyword evidence="1" id="KW-0732">Signal</keyword>
<proteinExistence type="predicted"/>
<dbReference type="RefSeq" id="WP_378985619.1">
    <property type="nucleotide sequence ID" value="NZ_JBHSBW010000011.1"/>
</dbReference>
<dbReference type="EMBL" id="JBHSBW010000011">
    <property type="protein sequence ID" value="MFC4212016.1"/>
    <property type="molecule type" value="Genomic_DNA"/>
</dbReference>
<evidence type="ECO:0000256" key="1">
    <source>
        <dbReference type="SAM" id="SignalP"/>
    </source>
</evidence>
<organism evidence="2 3">
    <name type="scientific">Pedobacter lithocola</name>
    <dbReference type="NCBI Taxonomy" id="1908239"/>
    <lineage>
        <taxon>Bacteria</taxon>
        <taxon>Pseudomonadati</taxon>
        <taxon>Bacteroidota</taxon>
        <taxon>Sphingobacteriia</taxon>
        <taxon>Sphingobacteriales</taxon>
        <taxon>Sphingobacteriaceae</taxon>
        <taxon>Pedobacter</taxon>
    </lineage>
</organism>